<dbReference type="InterPro" id="IPR012910">
    <property type="entry name" value="Plug_dom"/>
</dbReference>
<proteinExistence type="inferred from homology"/>
<comment type="subcellular location">
    <subcellularLocation>
        <location evidence="1 10">Cell outer membrane</location>
        <topology evidence="1 10">Multi-pass membrane protein</topology>
    </subcellularLocation>
</comment>
<keyword evidence="9 10" id="KW-0998">Cell outer membrane</keyword>
<dbReference type="InterPro" id="IPR008969">
    <property type="entry name" value="CarboxyPept-like_regulatory"/>
</dbReference>
<dbReference type="NCBIfam" id="TIGR04057">
    <property type="entry name" value="SusC_RagA_signa"/>
    <property type="match status" value="1"/>
</dbReference>
<organism evidence="14 15">
    <name type="scientific">Mucilaginibacter ginsenosidivorans</name>
    <dbReference type="NCBI Taxonomy" id="398053"/>
    <lineage>
        <taxon>Bacteria</taxon>
        <taxon>Pseudomonadati</taxon>
        <taxon>Bacteroidota</taxon>
        <taxon>Sphingobacteriia</taxon>
        <taxon>Sphingobacteriales</taxon>
        <taxon>Sphingobacteriaceae</taxon>
        <taxon>Mucilaginibacter</taxon>
    </lineage>
</organism>
<evidence type="ECO:0000256" key="2">
    <source>
        <dbReference type="ARBA" id="ARBA00022448"/>
    </source>
</evidence>
<name>A0A5B8UTT6_9SPHI</name>
<evidence type="ECO:0000256" key="12">
    <source>
        <dbReference type="SAM" id="Phobius"/>
    </source>
</evidence>
<keyword evidence="15" id="KW-1185">Reference proteome</keyword>
<dbReference type="InterPro" id="IPR023997">
    <property type="entry name" value="TonB-dep_OMP_SusC/RagA_CS"/>
</dbReference>
<keyword evidence="12" id="KW-1133">Transmembrane helix</keyword>
<evidence type="ECO:0000256" key="10">
    <source>
        <dbReference type="PROSITE-ProRule" id="PRU01360"/>
    </source>
</evidence>
<dbReference type="Gene3D" id="2.40.170.20">
    <property type="entry name" value="TonB-dependent receptor, beta-barrel domain"/>
    <property type="match status" value="1"/>
</dbReference>
<dbReference type="SUPFAM" id="SSF56935">
    <property type="entry name" value="Porins"/>
    <property type="match status" value="1"/>
</dbReference>
<evidence type="ECO:0000256" key="4">
    <source>
        <dbReference type="ARBA" id="ARBA00022496"/>
    </source>
</evidence>
<evidence type="ECO:0000256" key="8">
    <source>
        <dbReference type="ARBA" id="ARBA00023136"/>
    </source>
</evidence>
<evidence type="ECO:0000259" key="13">
    <source>
        <dbReference type="SMART" id="SM00965"/>
    </source>
</evidence>
<dbReference type="Gene3D" id="2.60.40.1120">
    <property type="entry name" value="Carboxypeptidase-like, regulatory domain"/>
    <property type="match status" value="1"/>
</dbReference>
<evidence type="ECO:0000256" key="11">
    <source>
        <dbReference type="RuleBase" id="RU003357"/>
    </source>
</evidence>
<evidence type="ECO:0000313" key="14">
    <source>
        <dbReference type="EMBL" id="QEC62434.1"/>
    </source>
</evidence>
<gene>
    <name evidence="14" type="ORF">FRZ54_07485</name>
</gene>
<dbReference type="Pfam" id="PF13715">
    <property type="entry name" value="CarbopepD_reg_2"/>
    <property type="match status" value="1"/>
</dbReference>
<dbReference type="Pfam" id="PF00593">
    <property type="entry name" value="TonB_dep_Rec_b-barrel"/>
    <property type="match status" value="1"/>
</dbReference>
<dbReference type="InterPro" id="IPR023996">
    <property type="entry name" value="TonB-dep_OMP_SusC/RagA"/>
</dbReference>
<keyword evidence="8 10" id="KW-0472">Membrane</keyword>
<dbReference type="Gene3D" id="2.170.130.10">
    <property type="entry name" value="TonB-dependent receptor, plug domain"/>
    <property type="match status" value="1"/>
</dbReference>
<dbReference type="AlphaFoldDB" id="A0A5B8UTT6"/>
<evidence type="ECO:0000256" key="9">
    <source>
        <dbReference type="ARBA" id="ARBA00023237"/>
    </source>
</evidence>
<dbReference type="EMBL" id="CP042436">
    <property type="protein sequence ID" value="QEC62434.1"/>
    <property type="molecule type" value="Genomic_DNA"/>
</dbReference>
<dbReference type="GO" id="GO:0006826">
    <property type="term" value="P:iron ion transport"/>
    <property type="evidence" value="ECO:0007669"/>
    <property type="project" value="UniProtKB-KW"/>
</dbReference>
<keyword evidence="5 10" id="KW-0812">Transmembrane</keyword>
<dbReference type="GO" id="GO:0009279">
    <property type="term" value="C:cell outer membrane"/>
    <property type="evidence" value="ECO:0007669"/>
    <property type="project" value="UniProtKB-SubCell"/>
</dbReference>
<dbReference type="SUPFAM" id="SSF49464">
    <property type="entry name" value="Carboxypeptidase regulatory domain-like"/>
    <property type="match status" value="1"/>
</dbReference>
<sequence>MACEDKKSCDRLSLLTQTTKSMNFYTLFNPVRKKRGRLFKVLLVMKLVIILITVACLQVSARVLAQKVTLDVKDAPLEQVFNDIKRQTGYIFFYESNVLNGTSRVSINVKNADLRDVLDLCFKGQPLVYTIAGNTIGIKKREIPPLVQEKPQQSKDVTGRISNKAGEPLAGATVTIKRTKSGTLADANGSFTVRGVSSTDTLIFSFIGYSSLSVRVGNETVFKVTLEETSNKLDQVVVRAYGQTTQRLATGNIARVTAEEIGKQPIMNPLLALQGQVPGLEITTNSGYLSGPVKVELRGRNSITNNTISDPLYIIDGVPLTVVNVGGSFYGSGSSGFIQNGMAGPAGGQSALFSLEPADIESIEVLKDGDATAIYGSRAANGVILITTKKGKAGKTQFSVNATEGLSEVTRHWDMLNTQQYLQMRQEAFKNDGVTPTVGNAPDLLVWDTNRYTDWQKFLWGNTGKSTDVQTSLSGGDALTVFRIAAGYHRVTEITTTSGANENTSVSFNLSHHTRNQKFSVSFTTNYSYSNVNMISIPNGAAILPPDAPSVYDGSGNLNYAEWDAKVGSFPFGNLLQPYDSKTNFLTTNLTLNYNILKGFVIRTSMGYNNAQATQTSFIPIASLDPASNPTGSSSFGNNSNHNLIVEPQLEYNGIIGRGKLNILLGGSYQKNTTDGLQVNGIGYTNDALLRTITNAPHVISNDNYGEYKYVAAFGRLGYNWDNKYILNLNARRDGASSFGPGNQFGNFGSLGAAWILSEEGFIKRFLPSFISFFKLRGSYGTTGGDIGNSYAYLSRWSGNNLYTYNGVSPLVPLQHANTDYHWQVNRKLEGALDLGFLKDRINLNIAYYRDRCDNQLVNFPTAEFTGFTSVIANSPANVENTGWEFLVSANIIDAKNFHWSMNFNTGFNQNKLLSYPNLALSPYANQYRIGQPLNISWALHMTGVDPQTGQYTYKDRNHDGLITLDYSIPPGTGDDDQYPIVLTPKFTGGLTNSFSYKRWNMSFLLYFKKQIGLNAFLASQLPGSMHNQSVYVFQNSWQKPGDITGVARLTTISATSDSYLGSSDGIYTDASFIRVSNLSVSYNLPDVIGKKLGLTGLNIFLHTNNLFTITKYKGIDPDVQNFGGLPPAKTIVIGINCNF</sequence>
<comment type="similarity">
    <text evidence="10 11">Belongs to the TonB-dependent receptor family.</text>
</comment>
<dbReference type="InterPro" id="IPR011662">
    <property type="entry name" value="Secretin/TonB_short_N"/>
</dbReference>
<evidence type="ECO:0000313" key="15">
    <source>
        <dbReference type="Proteomes" id="UP000321479"/>
    </source>
</evidence>
<evidence type="ECO:0000256" key="3">
    <source>
        <dbReference type="ARBA" id="ARBA00022452"/>
    </source>
</evidence>
<dbReference type="InterPro" id="IPR039426">
    <property type="entry name" value="TonB-dep_rcpt-like"/>
</dbReference>
<dbReference type="InterPro" id="IPR000531">
    <property type="entry name" value="Beta-barrel_TonB"/>
</dbReference>
<keyword evidence="6" id="KW-0408">Iron</keyword>
<evidence type="ECO:0000256" key="7">
    <source>
        <dbReference type="ARBA" id="ARBA00023077"/>
    </source>
</evidence>
<dbReference type="SMART" id="SM00965">
    <property type="entry name" value="STN"/>
    <property type="match status" value="1"/>
</dbReference>
<protein>
    <submittedName>
        <fullName evidence="14">SusC/RagA family TonB-linked outer membrane protein</fullName>
    </submittedName>
</protein>
<accession>A0A5B8UTT6</accession>
<reference evidence="14 15" key="1">
    <citation type="journal article" date="2017" name="Curr. Microbiol.">
        <title>Mucilaginibacter ginsenosidivorans sp. nov., Isolated from Soil of Ginseng Field.</title>
        <authorList>
            <person name="Kim M.M."/>
            <person name="Siddiqi M.Z."/>
            <person name="Im W.T."/>
        </authorList>
    </citation>
    <scope>NUCLEOTIDE SEQUENCE [LARGE SCALE GENOMIC DNA]</scope>
    <source>
        <strain evidence="14 15">Gsoil 3017</strain>
    </source>
</reference>
<keyword evidence="7 11" id="KW-0798">TonB box</keyword>
<dbReference type="NCBIfam" id="TIGR04056">
    <property type="entry name" value="OMP_RagA_SusC"/>
    <property type="match status" value="1"/>
</dbReference>
<evidence type="ECO:0000256" key="6">
    <source>
        <dbReference type="ARBA" id="ARBA00023004"/>
    </source>
</evidence>
<dbReference type="Pfam" id="PF07715">
    <property type="entry name" value="Plug"/>
    <property type="match status" value="1"/>
</dbReference>
<keyword evidence="3 10" id="KW-1134">Transmembrane beta strand</keyword>
<keyword evidence="4" id="KW-0410">Iron transport</keyword>
<evidence type="ECO:0000256" key="1">
    <source>
        <dbReference type="ARBA" id="ARBA00004571"/>
    </source>
</evidence>
<dbReference type="InterPro" id="IPR036942">
    <property type="entry name" value="Beta-barrel_TonB_sf"/>
</dbReference>
<evidence type="ECO:0000256" key="5">
    <source>
        <dbReference type="ARBA" id="ARBA00022692"/>
    </source>
</evidence>
<dbReference type="KEGG" id="mgin:FRZ54_07485"/>
<dbReference type="InterPro" id="IPR037066">
    <property type="entry name" value="Plug_dom_sf"/>
</dbReference>
<keyword evidence="4" id="KW-0406">Ion transport</keyword>
<dbReference type="Pfam" id="PF07660">
    <property type="entry name" value="STN"/>
    <property type="match status" value="1"/>
</dbReference>
<dbReference type="PROSITE" id="PS52016">
    <property type="entry name" value="TONB_DEPENDENT_REC_3"/>
    <property type="match status" value="1"/>
</dbReference>
<feature type="domain" description="Secretin/TonB short N-terminal" evidence="13">
    <location>
        <begin position="90"/>
        <end position="141"/>
    </location>
</feature>
<keyword evidence="2 10" id="KW-0813">Transport</keyword>
<feature type="transmembrane region" description="Helical" evidence="12">
    <location>
        <begin position="41"/>
        <end position="61"/>
    </location>
</feature>
<dbReference type="Proteomes" id="UP000321479">
    <property type="component" value="Chromosome"/>
</dbReference>
<dbReference type="OrthoDB" id="9768177at2"/>